<feature type="region of interest" description="Disordered" evidence="1">
    <location>
        <begin position="52"/>
        <end position="81"/>
    </location>
</feature>
<dbReference type="EMBL" id="LHQQ01000078">
    <property type="protein sequence ID" value="KOS43581.1"/>
    <property type="molecule type" value="Genomic_DNA"/>
</dbReference>
<proteinExistence type="predicted"/>
<evidence type="ECO:0000313" key="2">
    <source>
        <dbReference type="EMBL" id="KOS43581.1"/>
    </source>
</evidence>
<evidence type="ECO:0000256" key="1">
    <source>
        <dbReference type="SAM" id="MobiDB-lite"/>
    </source>
</evidence>
<dbReference type="Proteomes" id="UP000037696">
    <property type="component" value="Unassembled WGS sequence"/>
</dbReference>
<protein>
    <submittedName>
        <fullName evidence="2">Uncharacterized protein</fullName>
    </submittedName>
</protein>
<name>A0A0M8P9N0_9EURO</name>
<accession>A0A0M8P9N0</accession>
<gene>
    <name evidence="2" type="ORF">ACN38_g5520</name>
</gene>
<reference evidence="2 3" key="1">
    <citation type="submission" date="2015-08" db="EMBL/GenBank/DDBJ databases">
        <title>Genome sequencing of Penicillium nordicum.</title>
        <authorList>
            <person name="Nguyen H.D."/>
            <person name="Seifert K.A."/>
        </authorList>
    </citation>
    <scope>NUCLEOTIDE SEQUENCE [LARGE SCALE GENOMIC DNA]</scope>
    <source>
        <strain evidence="2 3">DAOMC 185683</strain>
    </source>
</reference>
<organism evidence="2 3">
    <name type="scientific">Penicillium nordicum</name>
    <dbReference type="NCBI Taxonomy" id="229535"/>
    <lineage>
        <taxon>Eukaryota</taxon>
        <taxon>Fungi</taxon>
        <taxon>Dikarya</taxon>
        <taxon>Ascomycota</taxon>
        <taxon>Pezizomycotina</taxon>
        <taxon>Eurotiomycetes</taxon>
        <taxon>Eurotiomycetidae</taxon>
        <taxon>Eurotiales</taxon>
        <taxon>Aspergillaceae</taxon>
        <taxon>Penicillium</taxon>
    </lineage>
</organism>
<dbReference type="AlphaFoldDB" id="A0A0M8P9N0"/>
<keyword evidence="3" id="KW-1185">Reference proteome</keyword>
<comment type="caution">
    <text evidence="2">The sequence shown here is derived from an EMBL/GenBank/DDBJ whole genome shotgun (WGS) entry which is preliminary data.</text>
</comment>
<feature type="compositionally biased region" description="Pro residues" evidence="1">
    <location>
        <begin position="67"/>
        <end position="76"/>
    </location>
</feature>
<evidence type="ECO:0000313" key="3">
    <source>
        <dbReference type="Proteomes" id="UP000037696"/>
    </source>
</evidence>
<sequence length="99" mass="11041">MLFEFVGIVWTDPVKSAPKPPAPSLPLSDTEILQRRPSLSYNISPQAVSHSIYQLPNPKPRKSTQTLPPPPPPPRGFPERLSPLARLDSLRLECAAWLH</sequence>